<sequence length="293" mass="32814">MRPEPEPYIGFEVEDLLDDLDSVSSNGSQGECISRLQAANRVQCLCLNQLASAHPQARTMYEQLASHHAWDRDWHRTLHTYAHTQPPASPGTIPRGTNLLPHPRPATTVHDPRPYLLIPAFELVCPRDVAPPVDRPPLQGVWLSVQPDAIAVNFTSALEAFQAIDTLVLPPWQGFEGDGLDRSTETLRREWDSLFAEAIHDVVRWCAEHTAEMWRAGELEARWTARAVESINRAMELEHGNRPPPQGLGRAVAALVRFVVGWRAVREVEVWEKLVTDEEDGAHWGLGQGLGLH</sequence>
<name>A0ABR3U5A4_9PEZI</name>
<dbReference type="EMBL" id="JAKEKT020000001">
    <property type="protein sequence ID" value="KAL1652195.1"/>
    <property type="molecule type" value="Genomic_DNA"/>
</dbReference>
<protein>
    <submittedName>
        <fullName evidence="1">Uncharacterized protein</fullName>
    </submittedName>
</protein>
<evidence type="ECO:0000313" key="2">
    <source>
        <dbReference type="Proteomes" id="UP001521184"/>
    </source>
</evidence>
<evidence type="ECO:0000313" key="1">
    <source>
        <dbReference type="EMBL" id="KAL1652195.1"/>
    </source>
</evidence>
<reference evidence="1 2" key="1">
    <citation type="journal article" date="2023" name="Plant Dis.">
        <title>First Report of Diplodia intermedia Causing Canker and Dieback Diseases on Apple Trees in Canada.</title>
        <authorList>
            <person name="Ellouze W."/>
            <person name="Ilyukhin E."/>
            <person name="Sulman M."/>
            <person name="Ali S."/>
        </authorList>
    </citation>
    <scope>NUCLEOTIDE SEQUENCE [LARGE SCALE GENOMIC DNA]</scope>
    <source>
        <strain evidence="1 2">M45-28</strain>
    </source>
</reference>
<dbReference type="Proteomes" id="UP001521184">
    <property type="component" value="Unassembled WGS sequence"/>
</dbReference>
<organism evidence="1 2">
    <name type="scientific">Diplodia intermedia</name>
    <dbReference type="NCBI Taxonomy" id="856260"/>
    <lineage>
        <taxon>Eukaryota</taxon>
        <taxon>Fungi</taxon>
        <taxon>Dikarya</taxon>
        <taxon>Ascomycota</taxon>
        <taxon>Pezizomycotina</taxon>
        <taxon>Dothideomycetes</taxon>
        <taxon>Dothideomycetes incertae sedis</taxon>
        <taxon>Botryosphaeriales</taxon>
        <taxon>Botryosphaeriaceae</taxon>
        <taxon>Diplodia</taxon>
    </lineage>
</organism>
<gene>
    <name evidence="1" type="ORF">SLS58_000322</name>
</gene>
<keyword evidence="2" id="KW-1185">Reference proteome</keyword>
<accession>A0ABR3U5A4</accession>
<comment type="caution">
    <text evidence="1">The sequence shown here is derived from an EMBL/GenBank/DDBJ whole genome shotgun (WGS) entry which is preliminary data.</text>
</comment>
<proteinExistence type="predicted"/>